<name>A0A0G9H1Q5_9GAMM</name>
<comment type="caution">
    <text evidence="1">The sequence shown here is derived from an EMBL/GenBank/DDBJ whole genome shotgun (WGS) entry which is preliminary data.</text>
</comment>
<accession>A0A0G9H1Q5</accession>
<dbReference type="PATRIC" id="fig|1440762.4.peg.1535"/>
<evidence type="ECO:0000313" key="2">
    <source>
        <dbReference type="Proteomes" id="UP000035481"/>
    </source>
</evidence>
<reference evidence="1 2" key="1">
    <citation type="journal article" date="2015" name="Antonie Van Leeuwenhoek">
        <title>A phylogenomic and molecular marker based taxonomic framework for the order Xanthomonadales: proposal to transfer the families Algiphilaceae and Solimonadaceae to the order Nevskiales ord. nov. and to create a new family within the order Xanthomonadales, the family Rhodanobacteraceae fam. nov., containing the genus Rhodanobacter and its closest relatives.</title>
        <authorList>
            <person name="Naushad S."/>
            <person name="Adeolu M."/>
            <person name="Wong S."/>
            <person name="Sohail M."/>
            <person name="Schellhorn H.E."/>
            <person name="Gupta R.S."/>
        </authorList>
    </citation>
    <scope>NUCLEOTIDE SEQUENCE [LARGE SCALE GENOMIC DNA]</scope>
    <source>
        <strain evidence="1 2">DSM 16301</strain>
    </source>
</reference>
<dbReference type="OrthoDB" id="5953968at2"/>
<proteinExistence type="predicted"/>
<dbReference type="RefSeq" id="WP_046971773.1">
    <property type="nucleotide sequence ID" value="NZ_JPLA01000025.1"/>
</dbReference>
<sequence length="147" mass="16713">MKTSNPSKIDIEVELYRNPKPGREENLLVVNQGKHHHAFEKVASDDQPHTITWTLSGNASDGEFCAADDPHSPGFSWLVRRPSDKVFRNLRYEGKKKISIDNYHCDKNSEGVWHYQLFARFGDKVYGVPLTFVCGESNSPHPSIKNT</sequence>
<gene>
    <name evidence="1" type="ORF">Y882_10205</name>
</gene>
<evidence type="ECO:0000313" key="1">
    <source>
        <dbReference type="EMBL" id="KLD63760.1"/>
    </source>
</evidence>
<dbReference type="AlphaFoldDB" id="A0A0G9H1Q5"/>
<dbReference type="EMBL" id="JPLA01000025">
    <property type="protein sequence ID" value="KLD63760.1"/>
    <property type="molecule type" value="Genomic_DNA"/>
</dbReference>
<organism evidence="1 2">
    <name type="scientific">Dyella japonica DSM 16301</name>
    <dbReference type="NCBI Taxonomy" id="1440762"/>
    <lineage>
        <taxon>Bacteria</taxon>
        <taxon>Pseudomonadati</taxon>
        <taxon>Pseudomonadota</taxon>
        <taxon>Gammaproteobacteria</taxon>
        <taxon>Lysobacterales</taxon>
        <taxon>Rhodanobacteraceae</taxon>
        <taxon>Dyella</taxon>
    </lineage>
</organism>
<protein>
    <submittedName>
        <fullName evidence="1">Uncharacterized protein</fullName>
    </submittedName>
</protein>
<dbReference type="Proteomes" id="UP000035481">
    <property type="component" value="Unassembled WGS sequence"/>
</dbReference>